<reference evidence="2 3" key="1">
    <citation type="submission" date="2020-07" db="EMBL/GenBank/DDBJ databases">
        <title>Halieaceae bacterium, F7430, whole genome shotgun sequencing project.</title>
        <authorList>
            <person name="Jiang S."/>
            <person name="Liu Z.W."/>
            <person name="Du Z.J."/>
        </authorList>
    </citation>
    <scope>NUCLEOTIDE SEQUENCE [LARGE SCALE GENOMIC DNA]</scope>
    <source>
        <strain evidence="2 3">F7430</strain>
    </source>
</reference>
<dbReference type="SUPFAM" id="SSF56300">
    <property type="entry name" value="Metallo-dependent phosphatases"/>
    <property type="match status" value="1"/>
</dbReference>
<organism evidence="2 3">
    <name type="scientific">Sediminihaliea albiluteola</name>
    <dbReference type="NCBI Taxonomy" id="2758564"/>
    <lineage>
        <taxon>Bacteria</taxon>
        <taxon>Pseudomonadati</taxon>
        <taxon>Pseudomonadota</taxon>
        <taxon>Gammaproteobacteria</taxon>
        <taxon>Cellvibrionales</taxon>
        <taxon>Halieaceae</taxon>
        <taxon>Sediminihaliea</taxon>
    </lineage>
</organism>
<accession>A0A7W2TUN7</accession>
<evidence type="ECO:0000313" key="3">
    <source>
        <dbReference type="Proteomes" id="UP000539350"/>
    </source>
</evidence>
<protein>
    <submittedName>
        <fullName evidence="2">CapA family protein</fullName>
    </submittedName>
</protein>
<sequence>MHDDIGEKGVNVACVPEIESALSKNHADGFLNILSFHSGLEHVHLPGKMDYLFARRISKKVPYIHYGHHPHVPQSYETIDDSHIFYSLGNFCFDDVYSQVSSQPLVTMSEQNKICLIPILNITNNLVHKVELFWFKIGDIAFELLTPEKDNFITTVRNSLVDRALDDFIKERSEILKRHKKKRTASRDLEWYLKRLNIHYLKLALNSRRNAKLYRSNFVNYLKA</sequence>
<name>A0A7W2TUN7_9GAMM</name>
<dbReference type="InterPro" id="IPR019079">
    <property type="entry name" value="Capsule_synth_CapA"/>
</dbReference>
<dbReference type="InterPro" id="IPR029052">
    <property type="entry name" value="Metallo-depent_PP-like"/>
</dbReference>
<comment type="caution">
    <text evidence="2">The sequence shown here is derived from an EMBL/GenBank/DDBJ whole genome shotgun (WGS) entry which is preliminary data.</text>
</comment>
<evidence type="ECO:0000259" key="1">
    <source>
        <dbReference type="Pfam" id="PF09587"/>
    </source>
</evidence>
<feature type="domain" description="Capsule synthesis protein CapA" evidence="1">
    <location>
        <begin position="16"/>
        <end position="94"/>
    </location>
</feature>
<dbReference type="AlphaFoldDB" id="A0A7W2TUN7"/>
<dbReference type="Proteomes" id="UP000539350">
    <property type="component" value="Unassembled WGS sequence"/>
</dbReference>
<keyword evidence="3" id="KW-1185">Reference proteome</keyword>
<dbReference type="Pfam" id="PF09587">
    <property type="entry name" value="PGA_cap"/>
    <property type="match status" value="1"/>
</dbReference>
<proteinExistence type="predicted"/>
<gene>
    <name evidence="2" type="ORF">H2508_04085</name>
</gene>
<evidence type="ECO:0000313" key="2">
    <source>
        <dbReference type="EMBL" id="MBA6412284.1"/>
    </source>
</evidence>
<dbReference type="EMBL" id="JACFXU010000013">
    <property type="protein sequence ID" value="MBA6412284.1"/>
    <property type="molecule type" value="Genomic_DNA"/>
</dbReference>